<evidence type="ECO:0000313" key="2">
    <source>
        <dbReference type="Proteomes" id="UP000199309"/>
    </source>
</evidence>
<evidence type="ECO:0000313" key="1">
    <source>
        <dbReference type="EMBL" id="SDM09139.1"/>
    </source>
</evidence>
<dbReference type="STRING" id="349095.SAMN05660299_00203"/>
<protein>
    <submittedName>
        <fullName evidence="1">Uncharacterized protein</fullName>
    </submittedName>
</protein>
<dbReference type="Proteomes" id="UP000199309">
    <property type="component" value="Unassembled WGS sequence"/>
</dbReference>
<keyword evidence="2" id="KW-1185">Reference proteome</keyword>
<gene>
    <name evidence="1" type="ORF">SAMN05660299_00203</name>
</gene>
<organism evidence="1 2">
    <name type="scientific">Megasphaera paucivorans</name>
    <dbReference type="NCBI Taxonomy" id="349095"/>
    <lineage>
        <taxon>Bacteria</taxon>
        <taxon>Bacillati</taxon>
        <taxon>Bacillota</taxon>
        <taxon>Negativicutes</taxon>
        <taxon>Veillonellales</taxon>
        <taxon>Veillonellaceae</taxon>
        <taxon>Megasphaera</taxon>
    </lineage>
</organism>
<proteinExistence type="predicted"/>
<reference evidence="1 2" key="1">
    <citation type="submission" date="2016-10" db="EMBL/GenBank/DDBJ databases">
        <authorList>
            <person name="de Groot N.N."/>
        </authorList>
    </citation>
    <scope>NUCLEOTIDE SEQUENCE [LARGE SCALE GENOMIC DNA]</scope>
    <source>
        <strain evidence="1 2">DSM 16981</strain>
    </source>
</reference>
<sequence length="135" mass="16424">MKKETIDEYIIRKDKWSICKKHFFKKFGRKCEFAARKCNKRTCTDLQYDDCLERVSALNIARSRAAAEWHKRGWNKIWRRKQAGTFRPRQMIRCWKWEHIRLSSFCLRCKIKEEELCSIENNKGIIRNSKCIHPL</sequence>
<name>A0A1G9QDR5_9FIRM</name>
<accession>A0A1G9QDR5</accession>
<dbReference type="RefSeq" id="WP_091647390.1">
    <property type="nucleotide sequence ID" value="NZ_FNHQ01000001.1"/>
</dbReference>
<dbReference type="AlphaFoldDB" id="A0A1G9QDR5"/>
<dbReference type="EMBL" id="FNHQ01000001">
    <property type="protein sequence ID" value="SDM09139.1"/>
    <property type="molecule type" value="Genomic_DNA"/>
</dbReference>